<dbReference type="EMBL" id="CP032153">
    <property type="protein sequence ID" value="AYN21258.1"/>
    <property type="molecule type" value="Genomic_DNA"/>
</dbReference>
<dbReference type="Gene3D" id="1.10.260.40">
    <property type="entry name" value="lambda repressor-like DNA-binding domains"/>
    <property type="match status" value="1"/>
</dbReference>
<evidence type="ECO:0000256" key="2">
    <source>
        <dbReference type="SAM" id="Phobius"/>
    </source>
</evidence>
<protein>
    <submittedName>
        <fullName evidence="3">Helix-turn-helix domain-containing protein</fullName>
    </submittedName>
</protein>
<dbReference type="Pfam" id="PF13413">
    <property type="entry name" value="HTH_25"/>
    <property type="match status" value="1"/>
</dbReference>
<evidence type="ECO:0000313" key="4">
    <source>
        <dbReference type="Proteomes" id="UP000268070"/>
    </source>
</evidence>
<keyword evidence="2" id="KW-0472">Membrane</keyword>
<dbReference type="InterPro" id="IPR010982">
    <property type="entry name" value="Lambda_DNA-bd_dom_sf"/>
</dbReference>
<dbReference type="InterPro" id="IPR050400">
    <property type="entry name" value="Bact_Cytoskel_RodZ"/>
</dbReference>
<dbReference type="AlphaFoldDB" id="A0A3G2HWX6"/>
<dbReference type="PANTHER" id="PTHR34475:SF1">
    <property type="entry name" value="CYTOSKELETON PROTEIN RODZ"/>
    <property type="match status" value="1"/>
</dbReference>
<dbReference type="OrthoDB" id="8561330at2"/>
<reference evidence="3 4" key="1">
    <citation type="submission" date="2018-09" db="EMBL/GenBank/DDBJ databases">
        <title>Complete genome sequence of the hydrocarbonoclastic bacterium Alcaligenes aquatilis QD168, isolated from a crude-oil polluted marine sediment of Central Chile.</title>
        <authorList>
            <person name="Duran R.E."/>
            <person name="Barra B."/>
            <person name="Salva-Serra F."/>
            <person name="Mendez V."/>
            <person name="Moore E.R.B."/>
            <person name="Seeger M."/>
        </authorList>
    </citation>
    <scope>NUCLEOTIDE SEQUENCE [LARGE SCALE GENOMIC DNA]</scope>
    <source>
        <strain evidence="3 4">QD168</strain>
    </source>
</reference>
<dbReference type="RefSeq" id="WP_121739097.1">
    <property type="nucleotide sequence ID" value="NZ_CP032153.1"/>
</dbReference>
<dbReference type="GO" id="GO:0003677">
    <property type="term" value="F:DNA binding"/>
    <property type="evidence" value="ECO:0007669"/>
    <property type="project" value="InterPro"/>
</dbReference>
<evidence type="ECO:0000313" key="3">
    <source>
        <dbReference type="EMBL" id="AYN21258.1"/>
    </source>
</evidence>
<accession>A0A3G2HWX6</accession>
<gene>
    <name evidence="3" type="ORF">D3M96_12425</name>
</gene>
<feature type="region of interest" description="Disordered" evidence="1">
    <location>
        <begin position="1"/>
        <end position="22"/>
    </location>
</feature>
<dbReference type="Proteomes" id="UP000268070">
    <property type="component" value="Chromosome"/>
</dbReference>
<feature type="compositionally biased region" description="Polar residues" evidence="1">
    <location>
        <begin position="1"/>
        <end position="11"/>
    </location>
</feature>
<organism evidence="3 4">
    <name type="scientific">Alcaligenes aquatilis</name>
    <dbReference type="NCBI Taxonomy" id="323284"/>
    <lineage>
        <taxon>Bacteria</taxon>
        <taxon>Pseudomonadati</taxon>
        <taxon>Pseudomonadota</taxon>
        <taxon>Betaproteobacteria</taxon>
        <taxon>Burkholderiales</taxon>
        <taxon>Alcaligenaceae</taxon>
        <taxon>Alcaligenes</taxon>
    </lineage>
</organism>
<keyword evidence="2" id="KW-0812">Transmembrane</keyword>
<dbReference type="PANTHER" id="PTHR34475">
    <property type="match status" value="1"/>
</dbReference>
<name>A0A3G2HWX6_9BURK</name>
<proteinExistence type="predicted"/>
<evidence type="ECO:0000256" key="1">
    <source>
        <dbReference type="SAM" id="MobiDB-lite"/>
    </source>
</evidence>
<dbReference type="KEGG" id="aaqu:D3M96_12425"/>
<keyword evidence="2" id="KW-1133">Transmembrane helix</keyword>
<sequence length="164" mass="18050">MSETLDPTKQSAPEAGSGVGPTLRELRLAQSCTLNEVSTRLKFSVRQLEALEAQEWSQLPGGQPLRGMVRNYARFLETDVSAVLVMLEAQVSDTAAPKPVPRDHSGPGLASTDLGLYAESRGGSGWIWILIIIVLLLVAGFYAIDRGWVPEEWLVFDWLKDLKK</sequence>
<feature type="transmembrane region" description="Helical" evidence="2">
    <location>
        <begin position="126"/>
        <end position="144"/>
    </location>
</feature>